<gene>
    <name evidence="1" type="ORF">MLD38_024711</name>
</gene>
<name>A0ACB9NY86_9MYRT</name>
<keyword evidence="2" id="KW-1185">Reference proteome</keyword>
<evidence type="ECO:0000313" key="2">
    <source>
        <dbReference type="Proteomes" id="UP001057402"/>
    </source>
</evidence>
<evidence type="ECO:0000313" key="1">
    <source>
        <dbReference type="EMBL" id="KAI4339811.1"/>
    </source>
</evidence>
<comment type="caution">
    <text evidence="1">The sequence shown here is derived from an EMBL/GenBank/DDBJ whole genome shotgun (WGS) entry which is preliminary data.</text>
</comment>
<proteinExistence type="predicted"/>
<dbReference type="EMBL" id="CM042886">
    <property type="protein sequence ID" value="KAI4339811.1"/>
    <property type="molecule type" value="Genomic_DNA"/>
</dbReference>
<accession>A0ACB9NY86</accession>
<dbReference type="Proteomes" id="UP001057402">
    <property type="component" value="Chromosome 7"/>
</dbReference>
<sequence length="142" mass="15798">MTSEVDNPISVDWNPAPFGSGWSHLSCCAPETKWGVDDPMRGGCEDRIASFGVGGVPEGRAMEGCSRHLWTELFTSGISFSCGRRLFWNQLAFQFGIWISLPRVSSKPFVPEGWILTFAWNPKGDAIYSGSSNGFRRCWNIQ</sequence>
<organism evidence="1 2">
    <name type="scientific">Melastoma candidum</name>
    <dbReference type="NCBI Taxonomy" id="119954"/>
    <lineage>
        <taxon>Eukaryota</taxon>
        <taxon>Viridiplantae</taxon>
        <taxon>Streptophyta</taxon>
        <taxon>Embryophyta</taxon>
        <taxon>Tracheophyta</taxon>
        <taxon>Spermatophyta</taxon>
        <taxon>Magnoliopsida</taxon>
        <taxon>eudicotyledons</taxon>
        <taxon>Gunneridae</taxon>
        <taxon>Pentapetalae</taxon>
        <taxon>rosids</taxon>
        <taxon>malvids</taxon>
        <taxon>Myrtales</taxon>
        <taxon>Melastomataceae</taxon>
        <taxon>Melastomatoideae</taxon>
        <taxon>Melastomateae</taxon>
        <taxon>Melastoma</taxon>
    </lineage>
</organism>
<reference evidence="2" key="1">
    <citation type="journal article" date="2023" name="Front. Plant Sci.">
        <title>Chromosomal-level genome assembly of Melastoma candidum provides insights into trichome evolution.</title>
        <authorList>
            <person name="Zhong Y."/>
            <person name="Wu W."/>
            <person name="Sun C."/>
            <person name="Zou P."/>
            <person name="Liu Y."/>
            <person name="Dai S."/>
            <person name="Zhou R."/>
        </authorList>
    </citation>
    <scope>NUCLEOTIDE SEQUENCE [LARGE SCALE GENOMIC DNA]</scope>
</reference>
<protein>
    <submittedName>
        <fullName evidence="1">Uncharacterized protein</fullName>
    </submittedName>
</protein>